<keyword evidence="3" id="KW-0853">WD repeat</keyword>
<dbReference type="GO" id="GO:0051301">
    <property type="term" value="P:cell division"/>
    <property type="evidence" value="ECO:0007669"/>
    <property type="project" value="UniProtKB-KW"/>
</dbReference>
<feature type="compositionally biased region" description="Basic and acidic residues" evidence="4">
    <location>
        <begin position="140"/>
        <end position="151"/>
    </location>
</feature>
<protein>
    <submittedName>
        <fullName evidence="5">Cell division cycle protein cdt2 like</fullName>
    </submittedName>
</protein>
<dbReference type="PROSITE" id="PS00678">
    <property type="entry name" value="WD_REPEATS_1"/>
    <property type="match status" value="1"/>
</dbReference>
<feature type="region of interest" description="Disordered" evidence="4">
    <location>
        <begin position="1"/>
        <end position="55"/>
    </location>
</feature>
<evidence type="ECO:0000256" key="4">
    <source>
        <dbReference type="SAM" id="MobiDB-lite"/>
    </source>
</evidence>
<comment type="pathway">
    <text evidence="2">Protein modification.</text>
</comment>
<organism evidence="5 6">
    <name type="scientific">Verticillium longisporum</name>
    <name type="common">Verticillium dahliae var. longisporum</name>
    <dbReference type="NCBI Taxonomy" id="100787"/>
    <lineage>
        <taxon>Eukaryota</taxon>
        <taxon>Fungi</taxon>
        <taxon>Dikarya</taxon>
        <taxon>Ascomycota</taxon>
        <taxon>Pezizomycotina</taxon>
        <taxon>Sordariomycetes</taxon>
        <taxon>Hypocreomycetidae</taxon>
        <taxon>Glomerellales</taxon>
        <taxon>Plectosphaerellaceae</taxon>
        <taxon>Verticillium</taxon>
    </lineage>
</organism>
<feature type="repeat" description="WD" evidence="3">
    <location>
        <begin position="667"/>
        <end position="698"/>
    </location>
</feature>
<dbReference type="EMBL" id="JAEMWZ010000283">
    <property type="protein sequence ID" value="KAG7127903.1"/>
    <property type="molecule type" value="Genomic_DNA"/>
</dbReference>
<evidence type="ECO:0000313" key="5">
    <source>
        <dbReference type="EMBL" id="KAG7127903.1"/>
    </source>
</evidence>
<keyword evidence="5" id="KW-0131">Cell cycle</keyword>
<dbReference type="PROSITE" id="PS50082">
    <property type="entry name" value="WD_REPEATS_2"/>
    <property type="match status" value="2"/>
</dbReference>
<dbReference type="OrthoDB" id="2096344at2759"/>
<dbReference type="GO" id="GO:0005634">
    <property type="term" value="C:nucleus"/>
    <property type="evidence" value="ECO:0007669"/>
    <property type="project" value="TreeGrafter"/>
</dbReference>
<accession>A0A8I2ZER7</accession>
<reference evidence="5" key="1">
    <citation type="journal article" date="2021" name="Mol. Plant Pathol.">
        <title>A 20-kb lineage-specific genomic region tames virulence in pathogenic amphidiploid Verticillium longisporum.</title>
        <authorList>
            <person name="Harting R."/>
            <person name="Starke J."/>
            <person name="Kusch H."/>
            <person name="Poggeler S."/>
            <person name="Maurus I."/>
            <person name="Schluter R."/>
            <person name="Landesfeind M."/>
            <person name="Bulla I."/>
            <person name="Nowrousian M."/>
            <person name="de Jonge R."/>
            <person name="Stahlhut G."/>
            <person name="Hoff K.J."/>
            <person name="Asshauer K.P."/>
            <person name="Thurmer A."/>
            <person name="Stanke M."/>
            <person name="Daniel R."/>
            <person name="Morgenstern B."/>
            <person name="Thomma B.P.H.J."/>
            <person name="Kronstad J.W."/>
            <person name="Braus-Stromeyer S.A."/>
            <person name="Braus G.H."/>
        </authorList>
    </citation>
    <scope>NUCLEOTIDE SEQUENCE</scope>
    <source>
        <strain evidence="5">Vl32</strain>
    </source>
</reference>
<sequence>MSSSRTWGRAMASPPPSDGHIPSSPSTMMPPSSPIQEGSSRKRSRRERREPTITPRKFRRFFTPRSERLAIPFDARSILGESSESTLNAAHLTSPASTLEDKLDSRSVDFNVDVSQDARKDARRKTLNLFGGSIDCNNASRRESGETFPDARKRRRTEASDLLSSPSIGSVRTSDLTAHNLRALGAQTRSGSTLGFESKLAQSSHAGSNDAMTLDYKPKPVMKLRNRGFAAQLLLREQGITPRPGLERIDCPAHDQRSETTRFFTRDTDVYTCTSSLGRGHTIPFSLASCHTTPLTAVGDEEGFIRLFDTKSVPAHVSEPTKVKIAVQAHNNAIMDLAFSHNDLRLATACGDHSGKIMDVMSQSIAVELNHGQYQAMRRVKFQPGQANGDVLATSDRDGTIQIWDIRCSTSPAVSFTTMGPRGPIARDRDLPPSRTRPLNTMLEAHVRVVEGETRGASVTALEWLPAGREHLLLSASEANSCIKLWDTRYVTSSNRAATPLSATATPSTHAWRPYGLTSMCLSSDASRLYAVCKDSTVYAYSTAHLMLGPAPQLSRNPPRQKLGSASPGLGPLYGFRHPALTVGSFYVRSALRTVGTGNGPELLAVGSATSSAILFPTDERFLREKWDRESHDPNHDWDASARRPGPSSGAAAAARIPIVHNGTQLADGHQREVTGLSWSNEGKLVTVSDDYTVRHWQEDACEGAGDRNEDVPRDACDLRTCGGFGRKRWLAGWARTEEGASWDDDDDDHSEC</sequence>
<dbReference type="PANTHER" id="PTHR22852">
    <property type="entry name" value="LETHAL 2 DENTICLELESS PROTEIN RETINOIC ACID-REGULATED NUCLEAR MATRIX-ASSOCIATED PROTEIN"/>
    <property type="match status" value="1"/>
</dbReference>
<proteinExistence type="predicted"/>
<dbReference type="SMART" id="SM00320">
    <property type="entry name" value="WD40"/>
    <property type="match status" value="6"/>
</dbReference>
<dbReference type="PANTHER" id="PTHR22852:SF0">
    <property type="entry name" value="DENTICLELESS PROTEIN HOMOLOG"/>
    <property type="match status" value="1"/>
</dbReference>
<dbReference type="GO" id="GO:0043161">
    <property type="term" value="P:proteasome-mediated ubiquitin-dependent protein catabolic process"/>
    <property type="evidence" value="ECO:0007669"/>
    <property type="project" value="TreeGrafter"/>
</dbReference>
<feature type="compositionally biased region" description="Low complexity" evidence="4">
    <location>
        <begin position="643"/>
        <end position="652"/>
    </location>
</feature>
<feature type="region of interest" description="Disordered" evidence="4">
    <location>
        <begin position="134"/>
        <end position="169"/>
    </location>
</feature>
<feature type="region of interest" description="Disordered" evidence="4">
    <location>
        <begin position="628"/>
        <end position="652"/>
    </location>
</feature>
<evidence type="ECO:0000256" key="2">
    <source>
        <dbReference type="ARBA" id="ARBA00043952"/>
    </source>
</evidence>
<keyword evidence="1" id="KW-0833">Ubl conjugation pathway</keyword>
<feature type="repeat" description="WD" evidence="3">
    <location>
        <begin position="370"/>
        <end position="407"/>
    </location>
</feature>
<dbReference type="Pfam" id="PF00400">
    <property type="entry name" value="WD40"/>
    <property type="match status" value="3"/>
</dbReference>
<dbReference type="InterPro" id="IPR001680">
    <property type="entry name" value="WD40_rpt"/>
</dbReference>
<dbReference type="InterPro" id="IPR019775">
    <property type="entry name" value="WD40_repeat_CS"/>
</dbReference>
<evidence type="ECO:0000256" key="1">
    <source>
        <dbReference type="ARBA" id="ARBA00022786"/>
    </source>
</evidence>
<dbReference type="Proteomes" id="UP000689129">
    <property type="component" value="Unassembled WGS sequence"/>
</dbReference>
<dbReference type="InterPro" id="IPR051865">
    <property type="entry name" value="WD-repeat_CDT2_adapter"/>
</dbReference>
<dbReference type="GO" id="GO:0030674">
    <property type="term" value="F:protein-macromolecule adaptor activity"/>
    <property type="evidence" value="ECO:0007669"/>
    <property type="project" value="TreeGrafter"/>
</dbReference>
<gene>
    <name evidence="5" type="ORF">HYQ45_012282</name>
</gene>
<evidence type="ECO:0000313" key="6">
    <source>
        <dbReference type="Proteomes" id="UP000689129"/>
    </source>
</evidence>
<evidence type="ECO:0000256" key="3">
    <source>
        <dbReference type="PROSITE-ProRule" id="PRU00221"/>
    </source>
</evidence>
<feature type="compositionally biased region" description="Basic and acidic residues" evidence="4">
    <location>
        <begin position="628"/>
        <end position="642"/>
    </location>
</feature>
<feature type="region of interest" description="Disordered" evidence="4">
    <location>
        <begin position="417"/>
        <end position="436"/>
    </location>
</feature>
<keyword evidence="5" id="KW-0132">Cell division</keyword>
<dbReference type="AlphaFoldDB" id="A0A8I2ZER7"/>
<name>A0A8I2ZER7_VERLO</name>
<comment type="caution">
    <text evidence="5">The sequence shown here is derived from an EMBL/GenBank/DDBJ whole genome shotgun (WGS) entry which is preliminary data.</text>
</comment>